<reference evidence="1" key="1">
    <citation type="journal article" date="2012" name="PLoS ONE">
        <title>Gene sets for utilization of primary and secondary nutrition supplies in the distal gut of endangered iberian lynx.</title>
        <authorList>
            <person name="Alcaide M."/>
            <person name="Messina E."/>
            <person name="Richter M."/>
            <person name="Bargiela R."/>
            <person name="Peplies J."/>
            <person name="Huws S.A."/>
            <person name="Newbold C.J."/>
            <person name="Golyshin P.N."/>
            <person name="Simon M.A."/>
            <person name="Lopez G."/>
            <person name="Yakimov M.M."/>
            <person name="Ferrer M."/>
        </authorList>
    </citation>
    <scope>NUCLEOTIDE SEQUENCE</scope>
</reference>
<evidence type="ECO:0008006" key="2">
    <source>
        <dbReference type="Google" id="ProtNLM"/>
    </source>
</evidence>
<comment type="caution">
    <text evidence="1">The sequence shown here is derived from an EMBL/GenBank/DDBJ whole genome shotgun (WGS) entry which is preliminary data.</text>
</comment>
<protein>
    <recommendedName>
        <fullName evidence="2">Phage portal protein</fullName>
    </recommendedName>
</protein>
<gene>
    <name evidence="1" type="ORF">EVA_16289</name>
</gene>
<dbReference type="AlphaFoldDB" id="J9G1D4"/>
<sequence>MKTRDIKSKKPWKRIRPDGYIQHGRFSSVELGETPADTMNYDIVTQADFLREFYPSGHAINSPEFYPDIWREEEVPILDEEGNDTGKTTKRLYREPVPRYSFAFQQIIAIKHLVHLCGNDVQFELNSTKVTEAERDTFTTLRTGWLKKDMELAFYEAARSAHITGDTAFVGYFTEGQFYWKVLSFMNGDVLFPHYDSATGKLKLFARSFADYDEDGGIMAQWLEVWDKTYMYRYRQGEGKGKTLKEKVLGVFGLEGYSLVGKKPHGFPFIPVSYHRDENGPCWWASQDGIDGYEVSFSQMAHNNQAYGEPIMLFIGEGDNVDMLKDVNGTIKSISAGPDDKIDYLQAQSASESYMHQLETQYKMIFSQSFIVDPPELKSGDLPAAALKILYSPAYEKAMNECREYQRFLNGMVEVFRYGYGLELEKTIDFANLDMKWWLEPYVHVNTSTVVADLASAVQNGFLSKQTASERIETMYSTNSEWDRIIREAKEQQEADLLYQLKIAEQNEPTDPSADK</sequence>
<dbReference type="EMBL" id="AMCI01005710">
    <property type="protein sequence ID" value="EJW95607.1"/>
    <property type="molecule type" value="Genomic_DNA"/>
</dbReference>
<name>J9G1D4_9ZZZZ</name>
<proteinExistence type="predicted"/>
<dbReference type="InterPro" id="IPR021145">
    <property type="entry name" value="Portal_protein_SPP1_Gp6-like"/>
</dbReference>
<evidence type="ECO:0000313" key="1">
    <source>
        <dbReference type="EMBL" id="EJW95607.1"/>
    </source>
</evidence>
<accession>J9G1D4</accession>
<organism evidence="1">
    <name type="scientific">gut metagenome</name>
    <dbReference type="NCBI Taxonomy" id="749906"/>
    <lineage>
        <taxon>unclassified sequences</taxon>
        <taxon>metagenomes</taxon>
        <taxon>organismal metagenomes</taxon>
    </lineage>
</organism>
<dbReference type="Pfam" id="PF05133">
    <property type="entry name" value="SPP1_portal"/>
    <property type="match status" value="1"/>
</dbReference>